<dbReference type="EMBL" id="JARQWQ010000016">
    <property type="protein sequence ID" value="KAK2566592.1"/>
    <property type="molecule type" value="Genomic_DNA"/>
</dbReference>
<dbReference type="AlphaFoldDB" id="A0AAD9QSI8"/>
<protein>
    <submittedName>
        <fullName evidence="1">Uncharacterized protein</fullName>
    </submittedName>
</protein>
<evidence type="ECO:0000313" key="1">
    <source>
        <dbReference type="EMBL" id="KAK2566592.1"/>
    </source>
</evidence>
<proteinExistence type="predicted"/>
<sequence>MTPFVEGWDFVETLGEGANGARRYVIQISPHIVFTISCASQATFSRLNAAFQLDEESIEGVIGDKKNLSRGGVRPIIDMGKYNSDSMLIRIGELYLQLPKLIRIDIAIKFLWASPRGHKPSPNSGLASSIQGLNPTFQVAERS</sequence>
<organism evidence="1 2">
    <name type="scientific">Acropora cervicornis</name>
    <name type="common">Staghorn coral</name>
    <dbReference type="NCBI Taxonomy" id="6130"/>
    <lineage>
        <taxon>Eukaryota</taxon>
        <taxon>Metazoa</taxon>
        <taxon>Cnidaria</taxon>
        <taxon>Anthozoa</taxon>
        <taxon>Hexacorallia</taxon>
        <taxon>Scleractinia</taxon>
        <taxon>Astrocoeniina</taxon>
        <taxon>Acroporidae</taxon>
        <taxon>Acropora</taxon>
    </lineage>
</organism>
<name>A0AAD9QSI8_ACRCE</name>
<evidence type="ECO:0000313" key="2">
    <source>
        <dbReference type="Proteomes" id="UP001249851"/>
    </source>
</evidence>
<reference evidence="1" key="2">
    <citation type="journal article" date="2023" name="Science">
        <title>Genomic signatures of disease resistance in endangered staghorn corals.</title>
        <authorList>
            <person name="Vollmer S.V."/>
            <person name="Selwyn J.D."/>
            <person name="Despard B.A."/>
            <person name="Roesel C.L."/>
        </authorList>
    </citation>
    <scope>NUCLEOTIDE SEQUENCE</scope>
    <source>
        <strain evidence="1">K2</strain>
    </source>
</reference>
<dbReference type="Proteomes" id="UP001249851">
    <property type="component" value="Unassembled WGS sequence"/>
</dbReference>
<accession>A0AAD9QSI8</accession>
<reference evidence="1" key="1">
    <citation type="journal article" date="2023" name="G3 (Bethesda)">
        <title>Whole genome assembly and annotation of the endangered Caribbean coral Acropora cervicornis.</title>
        <authorList>
            <person name="Selwyn J.D."/>
            <person name="Vollmer S.V."/>
        </authorList>
    </citation>
    <scope>NUCLEOTIDE SEQUENCE</scope>
    <source>
        <strain evidence="1">K2</strain>
    </source>
</reference>
<gene>
    <name evidence="1" type="ORF">P5673_009226</name>
</gene>
<keyword evidence="2" id="KW-1185">Reference proteome</keyword>
<comment type="caution">
    <text evidence="1">The sequence shown here is derived from an EMBL/GenBank/DDBJ whole genome shotgun (WGS) entry which is preliminary data.</text>
</comment>